<comment type="caution">
    <text evidence="1">The sequence shown here is derived from an EMBL/GenBank/DDBJ whole genome shotgun (WGS) entry which is preliminary data.</text>
</comment>
<dbReference type="AlphaFoldDB" id="A0A397SKH1"/>
<name>A0A397SKH1_9GLOM</name>
<proteinExistence type="predicted"/>
<dbReference type="OrthoDB" id="2344954at2759"/>
<evidence type="ECO:0000313" key="1">
    <source>
        <dbReference type="EMBL" id="RIA83311.1"/>
    </source>
</evidence>
<protein>
    <submittedName>
        <fullName evidence="1">Uncharacterized protein</fullName>
    </submittedName>
</protein>
<dbReference type="EMBL" id="QKYT01000583">
    <property type="protein sequence ID" value="RIA83311.1"/>
    <property type="molecule type" value="Genomic_DNA"/>
</dbReference>
<keyword evidence="2" id="KW-1185">Reference proteome</keyword>
<evidence type="ECO:0000313" key="2">
    <source>
        <dbReference type="Proteomes" id="UP000265703"/>
    </source>
</evidence>
<reference evidence="1 2" key="1">
    <citation type="submission" date="2018-06" db="EMBL/GenBank/DDBJ databases">
        <title>Comparative genomics reveals the genomic features of Rhizophagus irregularis, R. cerebriforme, R. diaphanum and Gigaspora rosea, and their symbiotic lifestyle signature.</title>
        <authorList>
            <person name="Morin E."/>
            <person name="San Clemente H."/>
            <person name="Chen E.C.H."/>
            <person name="De La Providencia I."/>
            <person name="Hainaut M."/>
            <person name="Kuo A."/>
            <person name="Kohler A."/>
            <person name="Murat C."/>
            <person name="Tang N."/>
            <person name="Roy S."/>
            <person name="Loubradou J."/>
            <person name="Henrissat B."/>
            <person name="Grigoriev I.V."/>
            <person name="Corradi N."/>
            <person name="Roux C."/>
            <person name="Martin F.M."/>
        </authorList>
    </citation>
    <scope>NUCLEOTIDE SEQUENCE [LARGE SCALE GENOMIC DNA]</scope>
    <source>
        <strain evidence="1 2">DAOM 227022</strain>
    </source>
</reference>
<organism evidence="1 2">
    <name type="scientific">Glomus cerebriforme</name>
    <dbReference type="NCBI Taxonomy" id="658196"/>
    <lineage>
        <taxon>Eukaryota</taxon>
        <taxon>Fungi</taxon>
        <taxon>Fungi incertae sedis</taxon>
        <taxon>Mucoromycota</taxon>
        <taxon>Glomeromycotina</taxon>
        <taxon>Glomeromycetes</taxon>
        <taxon>Glomerales</taxon>
        <taxon>Glomeraceae</taxon>
        <taxon>Glomus</taxon>
    </lineage>
</organism>
<gene>
    <name evidence="1" type="ORF">C1645_809286</name>
</gene>
<dbReference type="Proteomes" id="UP000265703">
    <property type="component" value="Unassembled WGS sequence"/>
</dbReference>
<accession>A0A397SKH1</accession>
<sequence>MNDLLAKLDYERICSLDVAMKQALEKKFITSGKKLMKLNLELEAKRLSYNQPNLDSIADKIWDSQLKESQKKKFTDLATSINRVIYAPTINDISRIINNQATNNSFETNFLKGTSFYGNN</sequence>